<gene>
    <name evidence="1" type="ORF">SAMN05216429_106157</name>
</gene>
<name>A0A1I3UMS2_9GAMM</name>
<dbReference type="EMBL" id="FOSC01000006">
    <property type="protein sequence ID" value="SFJ83111.1"/>
    <property type="molecule type" value="Genomic_DNA"/>
</dbReference>
<sequence>MAELERYREVFTACFGKPYLIGSLHGVHGIRQRSSHQIETINQHHRVMLRFLRVWEF</sequence>
<protein>
    <submittedName>
        <fullName evidence="1">Uncharacterized protein</fullName>
    </submittedName>
</protein>
<organism evidence="1 2">
    <name type="scientific">Marinobacter persicus</name>
    <dbReference type="NCBI Taxonomy" id="930118"/>
    <lineage>
        <taxon>Bacteria</taxon>
        <taxon>Pseudomonadati</taxon>
        <taxon>Pseudomonadota</taxon>
        <taxon>Gammaproteobacteria</taxon>
        <taxon>Pseudomonadales</taxon>
        <taxon>Marinobacteraceae</taxon>
        <taxon>Marinobacter</taxon>
    </lineage>
</organism>
<dbReference type="AlphaFoldDB" id="A0A1I3UMS2"/>
<accession>A0A1I3UMS2</accession>
<evidence type="ECO:0000313" key="2">
    <source>
        <dbReference type="Proteomes" id="UP000199445"/>
    </source>
</evidence>
<evidence type="ECO:0000313" key="1">
    <source>
        <dbReference type="EMBL" id="SFJ83111.1"/>
    </source>
</evidence>
<reference evidence="1 2" key="1">
    <citation type="submission" date="2016-10" db="EMBL/GenBank/DDBJ databases">
        <authorList>
            <person name="de Groot N.N."/>
        </authorList>
    </citation>
    <scope>NUCLEOTIDE SEQUENCE [LARGE SCALE GENOMIC DNA]</scope>
    <source>
        <strain evidence="1 2">IBRC-M 10445</strain>
    </source>
</reference>
<dbReference type="Proteomes" id="UP000199445">
    <property type="component" value="Unassembled WGS sequence"/>
</dbReference>
<keyword evidence="2" id="KW-1185">Reference proteome</keyword>
<proteinExistence type="predicted"/>